<protein>
    <recommendedName>
        <fullName evidence="4">DUF3955 domain-containing protein</fullName>
    </recommendedName>
</protein>
<gene>
    <name evidence="2" type="ORF">GCM10011503_02550</name>
</gene>
<organism evidence="2 3">
    <name type="scientific">Henriciella pelagia</name>
    <dbReference type="NCBI Taxonomy" id="1977912"/>
    <lineage>
        <taxon>Bacteria</taxon>
        <taxon>Pseudomonadati</taxon>
        <taxon>Pseudomonadota</taxon>
        <taxon>Alphaproteobacteria</taxon>
        <taxon>Hyphomonadales</taxon>
        <taxon>Hyphomonadaceae</taxon>
        <taxon>Henriciella</taxon>
    </lineage>
</organism>
<dbReference type="RefSeq" id="WP_084393964.1">
    <property type="nucleotide sequence ID" value="NZ_BMKF01000001.1"/>
</dbReference>
<keyword evidence="1" id="KW-0812">Transmembrane</keyword>
<feature type="transmembrane region" description="Helical" evidence="1">
    <location>
        <begin position="48"/>
        <end position="67"/>
    </location>
</feature>
<keyword evidence="1" id="KW-0472">Membrane</keyword>
<dbReference type="Proteomes" id="UP000628854">
    <property type="component" value="Unassembled WGS sequence"/>
</dbReference>
<feature type="transmembrane region" description="Helical" evidence="1">
    <location>
        <begin position="9"/>
        <end position="36"/>
    </location>
</feature>
<evidence type="ECO:0000256" key="1">
    <source>
        <dbReference type="SAM" id="Phobius"/>
    </source>
</evidence>
<name>A0ABQ1J3C9_9PROT</name>
<comment type="caution">
    <text evidence="2">The sequence shown here is derived from an EMBL/GenBank/DDBJ whole genome shotgun (WGS) entry which is preliminary data.</text>
</comment>
<reference evidence="3" key="1">
    <citation type="journal article" date="2019" name="Int. J. Syst. Evol. Microbiol.">
        <title>The Global Catalogue of Microorganisms (GCM) 10K type strain sequencing project: providing services to taxonomists for standard genome sequencing and annotation.</title>
        <authorList>
            <consortium name="The Broad Institute Genomics Platform"/>
            <consortium name="The Broad Institute Genome Sequencing Center for Infectious Disease"/>
            <person name="Wu L."/>
            <person name="Ma J."/>
        </authorList>
    </citation>
    <scope>NUCLEOTIDE SEQUENCE [LARGE SCALE GENOMIC DNA]</scope>
    <source>
        <strain evidence="3">CGMCC 1.15928</strain>
    </source>
</reference>
<evidence type="ECO:0000313" key="3">
    <source>
        <dbReference type="Proteomes" id="UP000628854"/>
    </source>
</evidence>
<evidence type="ECO:0008006" key="4">
    <source>
        <dbReference type="Google" id="ProtNLM"/>
    </source>
</evidence>
<accession>A0ABQ1J3C9</accession>
<evidence type="ECO:0000313" key="2">
    <source>
        <dbReference type="EMBL" id="GGB57653.1"/>
    </source>
</evidence>
<proteinExistence type="predicted"/>
<keyword evidence="3" id="KW-1185">Reference proteome</keyword>
<sequence>MNERGGTNLLFVAGIGLVILGAAIYGLFVLLGIGFAVGEASQETGTPVYLILLVPGIVVLGLLLLFIKVVADRLASKEDDHYSKTVEK</sequence>
<keyword evidence="1" id="KW-1133">Transmembrane helix</keyword>
<dbReference type="EMBL" id="BMKF01000001">
    <property type="protein sequence ID" value="GGB57653.1"/>
    <property type="molecule type" value="Genomic_DNA"/>
</dbReference>